<dbReference type="OrthoDB" id="9792284at2"/>
<dbReference type="InterPro" id="IPR002818">
    <property type="entry name" value="DJ-1/PfpI"/>
</dbReference>
<dbReference type="RefSeq" id="WP_079559104.1">
    <property type="nucleotide sequence ID" value="NZ_CP021904.1"/>
</dbReference>
<dbReference type="Gene3D" id="3.40.50.880">
    <property type="match status" value="1"/>
</dbReference>
<evidence type="ECO:0000313" key="5">
    <source>
        <dbReference type="Proteomes" id="UP000191055"/>
    </source>
</evidence>
<dbReference type="AlphaFoldDB" id="A0A1T5HU06"/>
<evidence type="ECO:0000256" key="2">
    <source>
        <dbReference type="SAM" id="SignalP"/>
    </source>
</evidence>
<dbReference type="PANTHER" id="PTHR42733">
    <property type="entry name" value="DJ-1 PROTEIN"/>
    <property type="match status" value="1"/>
</dbReference>
<name>A0A1T5HU06_9BACT</name>
<dbReference type="NCBIfam" id="TIGR01382">
    <property type="entry name" value="PfpI"/>
    <property type="match status" value="1"/>
</dbReference>
<dbReference type="Pfam" id="PF01965">
    <property type="entry name" value="DJ-1_PfpI"/>
    <property type="match status" value="1"/>
</dbReference>
<evidence type="ECO:0000313" key="4">
    <source>
        <dbReference type="EMBL" id="SKC24154.1"/>
    </source>
</evidence>
<keyword evidence="5" id="KW-1185">Reference proteome</keyword>
<evidence type="ECO:0000259" key="3">
    <source>
        <dbReference type="Pfam" id="PF01965"/>
    </source>
</evidence>
<dbReference type="PROSITE" id="PS51276">
    <property type="entry name" value="PEPTIDASE_C56_PFPI"/>
    <property type="match status" value="1"/>
</dbReference>
<dbReference type="SUPFAM" id="SSF52317">
    <property type="entry name" value="Class I glutamine amidotransferase-like"/>
    <property type="match status" value="1"/>
</dbReference>
<keyword evidence="4" id="KW-0645">Protease</keyword>
<dbReference type="PROSITE" id="PS51257">
    <property type="entry name" value="PROKAR_LIPOPROTEIN"/>
    <property type="match status" value="1"/>
</dbReference>
<organism evidence="4 5">
    <name type="scientific">Alkalitalea saponilacus</name>
    <dbReference type="NCBI Taxonomy" id="889453"/>
    <lineage>
        <taxon>Bacteria</taxon>
        <taxon>Pseudomonadati</taxon>
        <taxon>Bacteroidota</taxon>
        <taxon>Bacteroidia</taxon>
        <taxon>Marinilabiliales</taxon>
        <taxon>Marinilabiliaceae</taxon>
        <taxon>Alkalitalea</taxon>
    </lineage>
</organism>
<dbReference type="GO" id="GO:0008233">
    <property type="term" value="F:peptidase activity"/>
    <property type="evidence" value="ECO:0007669"/>
    <property type="project" value="UniProtKB-KW"/>
</dbReference>
<feature type="signal peptide" evidence="2">
    <location>
        <begin position="1"/>
        <end position="24"/>
    </location>
</feature>
<proteinExistence type="inferred from homology"/>
<feature type="chain" id="PRO_5012527179" evidence="2">
    <location>
        <begin position="25"/>
        <end position="202"/>
    </location>
</feature>
<dbReference type="InterPro" id="IPR029062">
    <property type="entry name" value="Class_I_gatase-like"/>
</dbReference>
<dbReference type="Proteomes" id="UP000191055">
    <property type="component" value="Unassembled WGS sequence"/>
</dbReference>
<evidence type="ECO:0000256" key="1">
    <source>
        <dbReference type="ARBA" id="ARBA00008542"/>
    </source>
</evidence>
<comment type="similarity">
    <text evidence="1">Belongs to the peptidase C56 family.</text>
</comment>
<keyword evidence="4" id="KW-0378">Hydrolase</keyword>
<dbReference type="InterPro" id="IPR006286">
    <property type="entry name" value="C56_PfpI-like"/>
</dbReference>
<dbReference type="CDD" id="cd03134">
    <property type="entry name" value="GATase1_PfpI_like"/>
    <property type="match status" value="1"/>
</dbReference>
<gene>
    <name evidence="4" type="ORF">SAMN03080601_03447</name>
</gene>
<dbReference type="EMBL" id="FUYV01000034">
    <property type="protein sequence ID" value="SKC24154.1"/>
    <property type="molecule type" value="Genomic_DNA"/>
</dbReference>
<dbReference type="GO" id="GO:0006508">
    <property type="term" value="P:proteolysis"/>
    <property type="evidence" value="ECO:0007669"/>
    <property type="project" value="UniProtKB-KW"/>
</dbReference>
<keyword evidence="2" id="KW-0732">Signal</keyword>
<dbReference type="KEGG" id="asx:CDL62_15825"/>
<accession>A0A1T5HU06</accession>
<sequence length="202" mass="21684">MKLKKCFLSVISAAILFFAGCKTAEERVVVLEKEDVKRVAVLVGEGFHDGEAYMPMGFLANRGIKVTVIGPERGEVKAYNSDFTIKIEKAVSEVSVDDFDALILPGGHAPSVLRDIDEVVAFARDFYKSGKPTAAICHGPQILITAGVMEGKSCTAVGSVEDELVAAGANFLDQSVVVDGNLITSRVPRDLNDFSRAIYDAL</sequence>
<reference evidence="4 5" key="1">
    <citation type="submission" date="2017-02" db="EMBL/GenBank/DDBJ databases">
        <authorList>
            <person name="Peterson S.W."/>
        </authorList>
    </citation>
    <scope>NUCLEOTIDE SEQUENCE [LARGE SCALE GENOMIC DNA]</scope>
    <source>
        <strain evidence="4 5">DSM 24412</strain>
    </source>
</reference>
<dbReference type="STRING" id="889453.SAMN03080601_03447"/>
<protein>
    <submittedName>
        <fullName evidence="4">Protease I</fullName>
    </submittedName>
</protein>
<feature type="domain" description="DJ-1/PfpI" evidence="3">
    <location>
        <begin position="37"/>
        <end position="199"/>
    </location>
</feature>